<dbReference type="Proteomes" id="UP000504634">
    <property type="component" value="Unplaced"/>
</dbReference>
<feature type="transmembrane region" description="Helical" evidence="1">
    <location>
        <begin position="465"/>
        <end position="486"/>
    </location>
</feature>
<evidence type="ECO:0000256" key="1">
    <source>
        <dbReference type="SAM" id="Phobius"/>
    </source>
</evidence>
<feature type="transmembrane region" description="Helical" evidence="1">
    <location>
        <begin position="377"/>
        <end position="395"/>
    </location>
</feature>
<feature type="transmembrane region" description="Helical" evidence="1">
    <location>
        <begin position="696"/>
        <end position="716"/>
    </location>
</feature>
<proteinExistence type="predicted"/>
<evidence type="ECO:0000313" key="5">
    <source>
        <dbReference type="RefSeq" id="XP_030387186.1"/>
    </source>
</evidence>
<feature type="chain" id="PRO_5027077948" evidence="2">
    <location>
        <begin position="34"/>
        <end position="773"/>
    </location>
</feature>
<dbReference type="GeneID" id="115633836"/>
<dbReference type="Pfam" id="PF20146">
    <property type="entry name" value="NRF"/>
    <property type="match status" value="1"/>
</dbReference>
<feature type="transmembrane region" description="Helical" evidence="1">
    <location>
        <begin position="728"/>
        <end position="752"/>
    </location>
</feature>
<keyword evidence="1" id="KW-1133">Transmembrane helix</keyword>
<dbReference type="PANTHER" id="PTHR11161">
    <property type="entry name" value="O-ACYLTRANSFERASE"/>
    <property type="match status" value="1"/>
</dbReference>
<dbReference type="InterPro" id="IPR052728">
    <property type="entry name" value="O2_lipid_transport_reg"/>
</dbReference>
<feature type="transmembrane region" description="Helical" evidence="1">
    <location>
        <begin position="275"/>
        <end position="293"/>
    </location>
</feature>
<keyword evidence="2" id="KW-0732">Signal</keyword>
<name>A0A6J2UFF0_DROLE</name>
<gene>
    <name evidence="5" type="primary">LOC115633836</name>
</gene>
<sequence length="773" mass="89292">MGKTTNMAMKLNRKLVWVVLLISLELHPVPTHGVINDSYYSPSVHSQQYVHNLLNGTNTMHTEVQVTKNTELEPDVMETTKQWSKSSTNEAYLIRSSVLFGLTKVANQSNVNDLCHVQLKHIQRSILDKQPWAMKVLDASGSKPAGFIFGNNFWLGSPEACRGIQRPVGITLSKNMKRVMNYGIITDKAPFDMDYRVIYLSHSSPWQVEIKLMSEQIIHIGLCLPTSCDSEEIKHLTSDYVEHGMSADNEIYEIRPEVVYMKDLKLRNSFYQRTSFKIVIASIIATCAFIFCAQQLREREREAMPAKKLADDSTSGLAPAEWEFWRAFDAVLADPKKFTRFKDFVRCFDVLDNWEKIFTIRDNRADEIPVINGLRSVCAYWIMIFHVMWFMYFTVHNKTVLISYAEKLGYQYVSSAPLLVDVFFTISGFLQTYNFIRNAKQTEAIRNNDVVQNLKLFGKLLFHRYLRLGPLYLIVIGVVDLLFVYIRDVSIYNVHERFDETCAQHWWRNLLFIQNLFPITELCVNWSWSLACDMQFFVLATILLFVYTKRPKVAKTVVAVVLLATIAWSLVIGIKTKYEFSFDVVYETGSYIYISPFVRVLPYIVGAIAAWCLVEHKLQYNLSEAQERWLWNLSILVFFICLYSTFKRDFGYIISISLFVLGRFIFSVCICWMIVGSARGRGVWWSRLLESKGFQHLNRQSYAIYLLNPLVIAFFYGLTNGSTHADPFILFVITFGFAVIVYLASIVFSLCYELPYTNLSSQLLKRNGKLKSA</sequence>
<dbReference type="InterPro" id="IPR006621">
    <property type="entry name" value="Nose-resist-to-fluoxetine_N"/>
</dbReference>
<organism evidence="4 5">
    <name type="scientific">Drosophila lebanonensis</name>
    <name type="common">Fruit fly</name>
    <name type="synonym">Scaptodrosophila lebanonensis</name>
    <dbReference type="NCBI Taxonomy" id="7225"/>
    <lineage>
        <taxon>Eukaryota</taxon>
        <taxon>Metazoa</taxon>
        <taxon>Ecdysozoa</taxon>
        <taxon>Arthropoda</taxon>
        <taxon>Hexapoda</taxon>
        <taxon>Insecta</taxon>
        <taxon>Pterygota</taxon>
        <taxon>Neoptera</taxon>
        <taxon>Endopterygota</taxon>
        <taxon>Diptera</taxon>
        <taxon>Brachycera</taxon>
        <taxon>Muscomorpha</taxon>
        <taxon>Ephydroidea</taxon>
        <taxon>Drosophilidae</taxon>
        <taxon>Scaptodrosophila</taxon>
    </lineage>
</organism>
<feature type="transmembrane region" description="Helical" evidence="1">
    <location>
        <begin position="652"/>
        <end position="675"/>
    </location>
</feature>
<dbReference type="PANTHER" id="PTHR11161:SF15">
    <property type="entry name" value="GH19286P-RELATED"/>
    <property type="match status" value="1"/>
</dbReference>
<evidence type="ECO:0000313" key="4">
    <source>
        <dbReference type="Proteomes" id="UP000504634"/>
    </source>
</evidence>
<dbReference type="SMART" id="SM00703">
    <property type="entry name" value="NRF"/>
    <property type="match status" value="1"/>
</dbReference>
<keyword evidence="1" id="KW-0472">Membrane</keyword>
<dbReference type="InterPro" id="IPR002656">
    <property type="entry name" value="Acyl_transf_3_dom"/>
</dbReference>
<dbReference type="OrthoDB" id="207378at2759"/>
<feature type="transmembrane region" description="Helical" evidence="1">
    <location>
        <begin position="415"/>
        <end position="436"/>
    </location>
</feature>
<protein>
    <submittedName>
        <fullName evidence="5">Nose resistant to fluoxetine protein 6</fullName>
    </submittedName>
</protein>
<feature type="domain" description="Nose resistant-to-fluoxetine protein N-terminal" evidence="3">
    <location>
        <begin position="112"/>
        <end position="255"/>
    </location>
</feature>
<reference evidence="5" key="1">
    <citation type="submission" date="2025-08" db="UniProtKB">
        <authorList>
            <consortium name="RefSeq"/>
        </authorList>
    </citation>
    <scope>IDENTIFICATION</scope>
    <source>
        <strain evidence="5">11010-0011.00</strain>
        <tissue evidence="5">Whole body</tissue>
    </source>
</reference>
<keyword evidence="1" id="KW-0812">Transmembrane</keyword>
<dbReference type="Pfam" id="PF01757">
    <property type="entry name" value="Acyl_transf_3"/>
    <property type="match status" value="1"/>
</dbReference>
<feature type="transmembrane region" description="Helical" evidence="1">
    <location>
        <begin position="629"/>
        <end position="646"/>
    </location>
</feature>
<keyword evidence="4" id="KW-1185">Reference proteome</keyword>
<dbReference type="RefSeq" id="XP_030387186.1">
    <property type="nucleotide sequence ID" value="XM_030531326.1"/>
</dbReference>
<feature type="transmembrane region" description="Helical" evidence="1">
    <location>
        <begin position="591"/>
        <end position="614"/>
    </location>
</feature>
<dbReference type="AlphaFoldDB" id="A0A6J2UFF0"/>
<feature type="transmembrane region" description="Helical" evidence="1">
    <location>
        <begin position="526"/>
        <end position="546"/>
    </location>
</feature>
<feature type="signal peptide" evidence="2">
    <location>
        <begin position="1"/>
        <end position="33"/>
    </location>
</feature>
<dbReference type="GO" id="GO:0016747">
    <property type="term" value="F:acyltransferase activity, transferring groups other than amino-acyl groups"/>
    <property type="evidence" value="ECO:0007669"/>
    <property type="project" value="InterPro"/>
</dbReference>
<evidence type="ECO:0000256" key="2">
    <source>
        <dbReference type="SAM" id="SignalP"/>
    </source>
</evidence>
<accession>A0A6J2UFF0</accession>
<evidence type="ECO:0000259" key="3">
    <source>
        <dbReference type="SMART" id="SM00703"/>
    </source>
</evidence>
<feature type="transmembrane region" description="Helical" evidence="1">
    <location>
        <begin position="553"/>
        <end position="571"/>
    </location>
</feature>